<dbReference type="PROSITE" id="PS01346">
    <property type="entry name" value="CLAUDIN"/>
    <property type="match status" value="1"/>
</dbReference>
<evidence type="ECO:0000256" key="1">
    <source>
        <dbReference type="ARBA" id="ARBA00008295"/>
    </source>
</evidence>
<dbReference type="Proteomes" id="UP000472272">
    <property type="component" value="Chromosome 8"/>
</dbReference>
<evidence type="ECO:0000313" key="9">
    <source>
        <dbReference type="Ensembl" id="ENSPMRP00000013371.1"/>
    </source>
</evidence>
<proteinExistence type="inferred from homology"/>
<keyword evidence="4 8" id="KW-0812">Transmembrane</keyword>
<evidence type="ECO:0000256" key="2">
    <source>
        <dbReference type="ARBA" id="ARBA00022427"/>
    </source>
</evidence>
<keyword evidence="3 8" id="KW-1003">Cell membrane</keyword>
<name>A0A670INY0_PODMU</name>
<dbReference type="Pfam" id="PF00822">
    <property type="entry name" value="PMP22_Claudin"/>
    <property type="match status" value="1"/>
</dbReference>
<dbReference type="OMA" id="CVFDNVA"/>
<gene>
    <name evidence="9" type="primary">LOC114602597</name>
</gene>
<dbReference type="InterPro" id="IPR004031">
    <property type="entry name" value="PMP22/EMP/MP20/Claudin"/>
</dbReference>
<evidence type="ECO:0000256" key="7">
    <source>
        <dbReference type="ARBA" id="ARBA00023136"/>
    </source>
</evidence>
<dbReference type="Gene3D" id="1.20.140.150">
    <property type="match status" value="1"/>
</dbReference>
<evidence type="ECO:0000256" key="5">
    <source>
        <dbReference type="ARBA" id="ARBA00022949"/>
    </source>
</evidence>
<comment type="function">
    <text evidence="8">Claudins function as major constituents of the tight junction complexes that regulate the permeability of epithelia.</text>
</comment>
<comment type="subcellular location">
    <subcellularLocation>
        <location evidence="8">Cell junction</location>
        <location evidence="8">Tight junction</location>
    </subcellularLocation>
    <subcellularLocation>
        <location evidence="8">Cell membrane</location>
        <topology evidence="8">Multi-pass membrane protein</topology>
    </subcellularLocation>
</comment>
<reference evidence="9" key="2">
    <citation type="submission" date="2025-08" db="UniProtKB">
        <authorList>
            <consortium name="Ensembl"/>
        </authorList>
    </citation>
    <scope>IDENTIFICATION</scope>
</reference>
<dbReference type="GO" id="GO:0005198">
    <property type="term" value="F:structural molecule activity"/>
    <property type="evidence" value="ECO:0007669"/>
    <property type="project" value="InterPro"/>
</dbReference>
<dbReference type="Ensembl" id="ENSPMRT00000014274.1">
    <property type="protein sequence ID" value="ENSPMRP00000013371.1"/>
    <property type="gene ID" value="ENSPMRG00000008945.1"/>
</dbReference>
<evidence type="ECO:0000256" key="4">
    <source>
        <dbReference type="ARBA" id="ARBA00022692"/>
    </source>
</evidence>
<dbReference type="AlphaFoldDB" id="A0A670INY0"/>
<feature type="transmembrane region" description="Helical" evidence="8">
    <location>
        <begin position="126"/>
        <end position="148"/>
    </location>
</feature>
<dbReference type="PANTHER" id="PTHR12002">
    <property type="entry name" value="CLAUDIN"/>
    <property type="match status" value="1"/>
</dbReference>
<dbReference type="GeneID" id="114602597"/>
<feature type="transmembrane region" description="Helical" evidence="8">
    <location>
        <begin position="12"/>
        <end position="31"/>
    </location>
</feature>
<keyword evidence="2 8" id="KW-0796">Tight junction</keyword>
<reference evidence="9 10" key="1">
    <citation type="journal article" date="2019" name="Proc. Natl. Acad. Sci. U.S.A.">
        <title>Regulatory changes in pterin and carotenoid genes underlie balanced color polymorphisms in the wall lizard.</title>
        <authorList>
            <person name="Andrade P."/>
            <person name="Pinho C."/>
            <person name="Perez I de Lanuza G."/>
            <person name="Afonso S."/>
            <person name="Brejcha J."/>
            <person name="Rubin C.J."/>
            <person name="Wallerman O."/>
            <person name="Pereira P."/>
            <person name="Sabatino S.J."/>
            <person name="Bellati A."/>
            <person name="Pellitteri-Rosa D."/>
            <person name="Bosakova Z."/>
            <person name="Bunikis I."/>
            <person name="Carretero M.A."/>
            <person name="Feiner N."/>
            <person name="Marsik P."/>
            <person name="Pauperio F."/>
            <person name="Salvi D."/>
            <person name="Soler L."/>
            <person name="While G.M."/>
            <person name="Uller T."/>
            <person name="Font E."/>
            <person name="Andersson L."/>
            <person name="Carneiro M."/>
        </authorList>
    </citation>
    <scope>NUCLEOTIDE SEQUENCE</scope>
</reference>
<feature type="transmembrane region" description="Helical" evidence="8">
    <location>
        <begin position="173"/>
        <end position="196"/>
    </location>
</feature>
<keyword evidence="6 8" id="KW-1133">Transmembrane helix</keyword>
<evidence type="ECO:0000256" key="8">
    <source>
        <dbReference type="RuleBase" id="RU060637"/>
    </source>
</evidence>
<evidence type="ECO:0000313" key="10">
    <source>
        <dbReference type="Proteomes" id="UP000472272"/>
    </source>
</evidence>
<dbReference type="InterPro" id="IPR006187">
    <property type="entry name" value="Claudin"/>
</dbReference>
<comment type="similarity">
    <text evidence="1 8">Belongs to the claudin family.</text>
</comment>
<keyword evidence="5 8" id="KW-0965">Cell junction</keyword>
<feature type="transmembrane region" description="Helical" evidence="8">
    <location>
        <begin position="84"/>
        <end position="105"/>
    </location>
</feature>
<dbReference type="PRINTS" id="PR01077">
    <property type="entry name" value="CLAUDIN"/>
</dbReference>
<dbReference type="KEGG" id="pmua:114602597"/>
<dbReference type="GeneTree" id="ENSGT00940000165186"/>
<sequence>MEIPGMAVATDILAMGLGGLGFLLLVLGAGADCWRQDAKDPLSSVGLSARCRGLWSECVFDNVADLWTCDIPISYLSEHPAVLVVTRVLVILSAFLTLSAIPPFIAGMKCTKLMRSRVLQKQKFSLAAGILFLLGGLSGVVASLWYGIDTVQKYKLEVSLGIPGVTYELGYSYWMAAAGAACSTSGGALLIAADCLDAQAPKRKQNLLCSPLTSKGPQTYL</sequence>
<dbReference type="GO" id="GO:0005923">
    <property type="term" value="C:bicellular tight junction"/>
    <property type="evidence" value="ECO:0007669"/>
    <property type="project" value="UniProtKB-SubCell"/>
</dbReference>
<evidence type="ECO:0000256" key="3">
    <source>
        <dbReference type="ARBA" id="ARBA00022475"/>
    </source>
</evidence>
<evidence type="ECO:0000256" key="6">
    <source>
        <dbReference type="ARBA" id="ARBA00022989"/>
    </source>
</evidence>
<reference evidence="9" key="3">
    <citation type="submission" date="2025-09" db="UniProtKB">
        <authorList>
            <consortium name="Ensembl"/>
        </authorList>
    </citation>
    <scope>IDENTIFICATION</scope>
</reference>
<keyword evidence="7 8" id="KW-0472">Membrane</keyword>
<keyword evidence="10" id="KW-1185">Reference proteome</keyword>
<dbReference type="OrthoDB" id="8498983at2759"/>
<protein>
    <recommendedName>
        <fullName evidence="8">Claudin</fullName>
    </recommendedName>
</protein>
<dbReference type="InterPro" id="IPR017974">
    <property type="entry name" value="Claudin_CS"/>
</dbReference>
<dbReference type="GO" id="GO:0005886">
    <property type="term" value="C:plasma membrane"/>
    <property type="evidence" value="ECO:0007669"/>
    <property type="project" value="UniProtKB-SubCell"/>
</dbReference>
<accession>A0A670INY0</accession>
<organism evidence="9 10">
    <name type="scientific">Podarcis muralis</name>
    <name type="common">Wall lizard</name>
    <name type="synonym">Lacerta muralis</name>
    <dbReference type="NCBI Taxonomy" id="64176"/>
    <lineage>
        <taxon>Eukaryota</taxon>
        <taxon>Metazoa</taxon>
        <taxon>Chordata</taxon>
        <taxon>Craniata</taxon>
        <taxon>Vertebrata</taxon>
        <taxon>Euteleostomi</taxon>
        <taxon>Lepidosauria</taxon>
        <taxon>Squamata</taxon>
        <taxon>Bifurcata</taxon>
        <taxon>Unidentata</taxon>
        <taxon>Episquamata</taxon>
        <taxon>Laterata</taxon>
        <taxon>Lacertibaenia</taxon>
        <taxon>Lacertidae</taxon>
        <taxon>Podarcis</taxon>
    </lineage>
</organism>
<dbReference type="RefSeq" id="XP_028596842.1">
    <property type="nucleotide sequence ID" value="XM_028741009.1"/>
</dbReference>